<dbReference type="InterPro" id="IPR037523">
    <property type="entry name" value="VOC_core"/>
</dbReference>
<dbReference type="Gene3D" id="3.30.720.110">
    <property type="match status" value="1"/>
</dbReference>
<dbReference type="PROSITE" id="PS51819">
    <property type="entry name" value="VOC"/>
    <property type="match status" value="1"/>
</dbReference>
<dbReference type="RefSeq" id="WP_274046711.1">
    <property type="nucleotide sequence ID" value="NZ_JANCPR020000083.1"/>
</dbReference>
<comment type="caution">
    <text evidence="2">The sequence shown here is derived from an EMBL/GenBank/DDBJ whole genome shotgun (WGS) entry which is preliminary data.</text>
</comment>
<evidence type="ECO:0000313" key="2">
    <source>
        <dbReference type="EMBL" id="MDJ1138336.1"/>
    </source>
</evidence>
<protein>
    <submittedName>
        <fullName evidence="2">VOC family protein</fullName>
    </submittedName>
</protein>
<dbReference type="Gene3D" id="3.30.720.120">
    <property type="match status" value="1"/>
</dbReference>
<accession>A0ABT7AAJ1</accession>
<sequence length="123" mass="12933">MPLYPALTYRDARAAIAFLEKAFGFEATQVHEGEGGDIAHAELRLGDGTVMLGTAKDSGPMGSLGPACVYVVVEDIDAHHERAAAAGAEIVSGPTDMDYGSRDYAAKDPEGNLWSFGTYRPAG</sequence>
<dbReference type="Proteomes" id="UP001214441">
    <property type="component" value="Unassembled WGS sequence"/>
</dbReference>
<organism evidence="2 3">
    <name type="scientific">Streptomyces iconiensis</name>
    <dbReference type="NCBI Taxonomy" id="1384038"/>
    <lineage>
        <taxon>Bacteria</taxon>
        <taxon>Bacillati</taxon>
        <taxon>Actinomycetota</taxon>
        <taxon>Actinomycetes</taxon>
        <taxon>Kitasatosporales</taxon>
        <taxon>Streptomycetaceae</taxon>
        <taxon>Streptomyces</taxon>
    </lineage>
</organism>
<feature type="domain" description="VOC" evidence="1">
    <location>
        <begin position="1"/>
        <end position="119"/>
    </location>
</feature>
<gene>
    <name evidence="2" type="ORF">NMN56_041540</name>
</gene>
<dbReference type="SUPFAM" id="SSF54593">
    <property type="entry name" value="Glyoxalase/Bleomycin resistance protein/Dihydroxybiphenyl dioxygenase"/>
    <property type="match status" value="1"/>
</dbReference>
<dbReference type="EMBL" id="JANCPR020000083">
    <property type="protein sequence ID" value="MDJ1138336.1"/>
    <property type="molecule type" value="Genomic_DNA"/>
</dbReference>
<proteinExistence type="predicted"/>
<keyword evidence="3" id="KW-1185">Reference proteome</keyword>
<evidence type="ECO:0000313" key="3">
    <source>
        <dbReference type="Proteomes" id="UP001214441"/>
    </source>
</evidence>
<dbReference type="PANTHER" id="PTHR34109:SF1">
    <property type="entry name" value="VOC DOMAIN-CONTAINING PROTEIN"/>
    <property type="match status" value="1"/>
</dbReference>
<dbReference type="InterPro" id="IPR029068">
    <property type="entry name" value="Glyas_Bleomycin-R_OHBP_Dase"/>
</dbReference>
<name>A0ABT7AAJ1_9ACTN</name>
<dbReference type="InterPro" id="IPR004360">
    <property type="entry name" value="Glyas_Fos-R_dOase_dom"/>
</dbReference>
<dbReference type="PANTHER" id="PTHR34109">
    <property type="entry name" value="BNAUNNG04460D PROTEIN-RELATED"/>
    <property type="match status" value="1"/>
</dbReference>
<dbReference type="Pfam" id="PF00903">
    <property type="entry name" value="Glyoxalase"/>
    <property type="match status" value="1"/>
</dbReference>
<evidence type="ECO:0000259" key="1">
    <source>
        <dbReference type="PROSITE" id="PS51819"/>
    </source>
</evidence>
<reference evidence="2 3" key="1">
    <citation type="submission" date="2023-05" db="EMBL/GenBank/DDBJ databases">
        <title>Streptantibioticus silvisoli sp. nov., acidotolerant actinomycetes 1 from pine litter.</title>
        <authorList>
            <person name="Swiecimska M."/>
            <person name="Golinska P."/>
            <person name="Sangal V."/>
            <person name="Wachnowicz B."/>
            <person name="Goodfellow M."/>
        </authorList>
    </citation>
    <scope>NUCLEOTIDE SEQUENCE [LARGE SCALE GENOMIC DNA]</scope>
    <source>
        <strain evidence="2 3">DSM 42109</strain>
    </source>
</reference>